<gene>
    <name evidence="1" type="ORF">SMTD_LOCUS17275</name>
</gene>
<proteinExistence type="predicted"/>
<dbReference type="EMBL" id="UZAL01038457">
    <property type="protein sequence ID" value="VDP73718.1"/>
    <property type="molecule type" value="Genomic_DNA"/>
</dbReference>
<name>A0A3P8GQ05_9TREM</name>
<dbReference type="AlphaFoldDB" id="A0A3P8GQ05"/>
<accession>A0A3P8GQ05</accession>
<dbReference type="Proteomes" id="UP000269396">
    <property type="component" value="Unassembled WGS sequence"/>
</dbReference>
<protein>
    <submittedName>
        <fullName evidence="1">Uncharacterized protein</fullName>
    </submittedName>
</protein>
<sequence>MLIITPKAQRTNDDGGRLPGAIVSTVKIQCDESIPTKITSSRNSG</sequence>
<reference evidence="1 2" key="1">
    <citation type="submission" date="2018-11" db="EMBL/GenBank/DDBJ databases">
        <authorList>
            <consortium name="Pathogen Informatics"/>
        </authorList>
    </citation>
    <scope>NUCLEOTIDE SEQUENCE [LARGE SCALE GENOMIC DNA]</scope>
    <source>
        <strain>Denwood</strain>
        <strain evidence="2">Zambia</strain>
    </source>
</reference>
<evidence type="ECO:0000313" key="2">
    <source>
        <dbReference type="Proteomes" id="UP000269396"/>
    </source>
</evidence>
<evidence type="ECO:0000313" key="1">
    <source>
        <dbReference type="EMBL" id="VDP73718.1"/>
    </source>
</evidence>
<organism evidence="1 2">
    <name type="scientific">Schistosoma mattheei</name>
    <dbReference type="NCBI Taxonomy" id="31246"/>
    <lineage>
        <taxon>Eukaryota</taxon>
        <taxon>Metazoa</taxon>
        <taxon>Spiralia</taxon>
        <taxon>Lophotrochozoa</taxon>
        <taxon>Platyhelminthes</taxon>
        <taxon>Trematoda</taxon>
        <taxon>Digenea</taxon>
        <taxon>Strigeidida</taxon>
        <taxon>Schistosomatoidea</taxon>
        <taxon>Schistosomatidae</taxon>
        <taxon>Schistosoma</taxon>
    </lineage>
</organism>
<keyword evidence="2" id="KW-1185">Reference proteome</keyword>